<keyword evidence="2" id="KW-0479">Metal-binding</keyword>
<dbReference type="Proteomes" id="UP000198926">
    <property type="component" value="Unassembled WGS sequence"/>
</dbReference>
<gene>
    <name evidence="6" type="ORF">SAMN05444714_1914</name>
</gene>
<sequence length="162" mass="18160">MSSVDTSYWTGPKGLDLDPAAISQVGALCLRDGAAGPEVLFVKSSRGRWIIPKGWPEDHLTDRETARAEAWEEAGVRKGKISKTPVGGYMTEKRYDDGRRIPCHVSVYRIDVRKTARTYPEAGMRRRKWLPLSKAIKKTKDRGLRAFLKAYLDQAEPLKSAA</sequence>
<evidence type="ECO:0000256" key="3">
    <source>
        <dbReference type="ARBA" id="ARBA00022801"/>
    </source>
</evidence>
<dbReference type="AlphaFoldDB" id="A0A1I6MJI2"/>
<dbReference type="GO" id="GO:0016462">
    <property type="term" value="F:pyrophosphatase activity"/>
    <property type="evidence" value="ECO:0007669"/>
    <property type="project" value="InterPro"/>
</dbReference>
<evidence type="ECO:0000313" key="6">
    <source>
        <dbReference type="EMBL" id="SFS15833.1"/>
    </source>
</evidence>
<dbReference type="SUPFAM" id="SSF55811">
    <property type="entry name" value="Nudix"/>
    <property type="match status" value="1"/>
</dbReference>
<evidence type="ECO:0000259" key="5">
    <source>
        <dbReference type="PROSITE" id="PS51462"/>
    </source>
</evidence>
<dbReference type="InterPro" id="IPR047198">
    <property type="entry name" value="DDP-like_NUDIX"/>
</dbReference>
<dbReference type="PANTHER" id="PTHR12629:SF0">
    <property type="entry name" value="DIPHOSPHOINOSITOL-POLYPHOSPHATE DIPHOSPHATASE"/>
    <property type="match status" value="1"/>
</dbReference>
<keyword evidence="3" id="KW-0378">Hydrolase</keyword>
<dbReference type="PANTHER" id="PTHR12629">
    <property type="entry name" value="DIPHOSPHOINOSITOL POLYPHOSPHATE PHOSPHOHYDROLASE"/>
    <property type="match status" value="1"/>
</dbReference>
<protein>
    <submittedName>
        <fullName evidence="6">8-oxo-dGTP pyrophosphatase MutT, NUDIX family</fullName>
    </submittedName>
</protein>
<reference evidence="6 7" key="1">
    <citation type="submission" date="2016-10" db="EMBL/GenBank/DDBJ databases">
        <authorList>
            <person name="de Groot N.N."/>
        </authorList>
    </citation>
    <scope>NUCLEOTIDE SEQUENCE [LARGE SCALE GENOMIC DNA]</scope>
    <source>
        <strain evidence="6 7">DSM 29433</strain>
    </source>
</reference>
<proteinExistence type="predicted"/>
<keyword evidence="4" id="KW-0460">Magnesium</keyword>
<evidence type="ECO:0000256" key="4">
    <source>
        <dbReference type="ARBA" id="ARBA00022842"/>
    </source>
</evidence>
<dbReference type="PROSITE" id="PS51462">
    <property type="entry name" value="NUDIX"/>
    <property type="match status" value="1"/>
</dbReference>
<dbReference type="GO" id="GO:0046872">
    <property type="term" value="F:metal ion binding"/>
    <property type="evidence" value="ECO:0007669"/>
    <property type="project" value="UniProtKB-KW"/>
</dbReference>
<dbReference type="Pfam" id="PF00293">
    <property type="entry name" value="NUDIX"/>
    <property type="match status" value="1"/>
</dbReference>
<evidence type="ECO:0000256" key="1">
    <source>
        <dbReference type="ARBA" id="ARBA00001946"/>
    </source>
</evidence>
<dbReference type="InterPro" id="IPR000086">
    <property type="entry name" value="NUDIX_hydrolase_dom"/>
</dbReference>
<feature type="domain" description="Nudix hydrolase" evidence="5">
    <location>
        <begin position="20"/>
        <end position="152"/>
    </location>
</feature>
<dbReference type="OrthoDB" id="7066910at2"/>
<dbReference type="CDD" id="cd04666">
    <property type="entry name" value="NUDIX_DIPP2_like_Nudt4"/>
    <property type="match status" value="1"/>
</dbReference>
<keyword evidence="7" id="KW-1185">Reference proteome</keyword>
<dbReference type="STRING" id="1123755.SAMN05444714_1914"/>
<dbReference type="Gene3D" id="3.90.79.10">
    <property type="entry name" value="Nucleoside Triphosphate Pyrophosphohydrolase"/>
    <property type="match status" value="1"/>
</dbReference>
<evidence type="ECO:0000313" key="7">
    <source>
        <dbReference type="Proteomes" id="UP000198926"/>
    </source>
</evidence>
<dbReference type="EMBL" id="FOZM01000001">
    <property type="protein sequence ID" value="SFS15833.1"/>
    <property type="molecule type" value="Genomic_DNA"/>
</dbReference>
<organism evidence="6 7">
    <name type="scientific">Yoonia litorea</name>
    <dbReference type="NCBI Taxonomy" id="1123755"/>
    <lineage>
        <taxon>Bacteria</taxon>
        <taxon>Pseudomonadati</taxon>
        <taxon>Pseudomonadota</taxon>
        <taxon>Alphaproteobacteria</taxon>
        <taxon>Rhodobacterales</taxon>
        <taxon>Paracoccaceae</taxon>
        <taxon>Yoonia</taxon>
    </lineage>
</organism>
<accession>A0A1I6MJI2</accession>
<dbReference type="RefSeq" id="WP_090206889.1">
    <property type="nucleotide sequence ID" value="NZ_FOZM01000001.1"/>
</dbReference>
<evidence type="ECO:0000256" key="2">
    <source>
        <dbReference type="ARBA" id="ARBA00022723"/>
    </source>
</evidence>
<comment type="cofactor">
    <cofactor evidence="1">
        <name>Mg(2+)</name>
        <dbReference type="ChEBI" id="CHEBI:18420"/>
    </cofactor>
</comment>
<dbReference type="GO" id="GO:0005737">
    <property type="term" value="C:cytoplasm"/>
    <property type="evidence" value="ECO:0007669"/>
    <property type="project" value="TreeGrafter"/>
</dbReference>
<dbReference type="InterPro" id="IPR015797">
    <property type="entry name" value="NUDIX_hydrolase-like_dom_sf"/>
</dbReference>
<name>A0A1I6MJI2_9RHOB</name>